<dbReference type="InterPro" id="IPR027383">
    <property type="entry name" value="Znf_put"/>
</dbReference>
<evidence type="ECO:0000313" key="5">
    <source>
        <dbReference type="EMBL" id="TQL59492.1"/>
    </source>
</evidence>
<accession>A0A542ZGK3</accession>
<name>A0A542ZGK3_9MICO</name>
<dbReference type="AlphaFoldDB" id="A0A542ZGK3"/>
<evidence type="ECO:0000256" key="1">
    <source>
        <dbReference type="ARBA" id="ARBA00023015"/>
    </source>
</evidence>
<dbReference type="EMBL" id="VFOQ01000001">
    <property type="protein sequence ID" value="TQL59492.1"/>
    <property type="molecule type" value="Genomic_DNA"/>
</dbReference>
<organism evidence="5 6">
    <name type="scientific">Oryzihumus leptocrescens</name>
    <dbReference type="NCBI Taxonomy" id="297536"/>
    <lineage>
        <taxon>Bacteria</taxon>
        <taxon>Bacillati</taxon>
        <taxon>Actinomycetota</taxon>
        <taxon>Actinomycetes</taxon>
        <taxon>Micrococcales</taxon>
        <taxon>Intrasporangiaceae</taxon>
        <taxon>Oryzihumus</taxon>
    </lineage>
</organism>
<keyword evidence="1" id="KW-0805">Transcription regulation</keyword>
<dbReference type="InterPro" id="IPR041916">
    <property type="entry name" value="Anti_sigma_zinc_sf"/>
</dbReference>
<evidence type="ECO:0000259" key="4">
    <source>
        <dbReference type="Pfam" id="PF13490"/>
    </source>
</evidence>
<protein>
    <submittedName>
        <fullName evidence="5">Putative zinc finger protein</fullName>
    </submittedName>
</protein>
<keyword evidence="3" id="KW-0812">Transmembrane</keyword>
<proteinExistence type="predicted"/>
<dbReference type="Pfam" id="PF13490">
    <property type="entry name" value="zf-HC2"/>
    <property type="match status" value="1"/>
</dbReference>
<reference evidence="5 6" key="1">
    <citation type="submission" date="2019-06" db="EMBL/GenBank/DDBJ databases">
        <title>Sequencing the genomes of 1000 actinobacteria strains.</title>
        <authorList>
            <person name="Klenk H.-P."/>
        </authorList>
    </citation>
    <scope>NUCLEOTIDE SEQUENCE [LARGE SCALE GENOMIC DNA]</scope>
    <source>
        <strain evidence="5 6">DSM 18082</strain>
    </source>
</reference>
<dbReference type="Proteomes" id="UP000319514">
    <property type="component" value="Unassembled WGS sequence"/>
</dbReference>
<dbReference type="Gene3D" id="1.10.10.1320">
    <property type="entry name" value="Anti-sigma factor, zinc-finger domain"/>
    <property type="match status" value="1"/>
</dbReference>
<evidence type="ECO:0000256" key="2">
    <source>
        <dbReference type="ARBA" id="ARBA00023163"/>
    </source>
</evidence>
<keyword evidence="2" id="KW-0804">Transcription</keyword>
<gene>
    <name evidence="5" type="ORF">FB474_0847</name>
</gene>
<feature type="domain" description="Putative zinc-finger" evidence="4">
    <location>
        <begin position="12"/>
        <end position="37"/>
    </location>
</feature>
<dbReference type="OrthoDB" id="5242431at2"/>
<evidence type="ECO:0000313" key="6">
    <source>
        <dbReference type="Proteomes" id="UP000319514"/>
    </source>
</evidence>
<feature type="transmembrane region" description="Helical" evidence="3">
    <location>
        <begin position="86"/>
        <end position="108"/>
    </location>
</feature>
<comment type="caution">
    <text evidence="5">The sequence shown here is derived from an EMBL/GenBank/DDBJ whole genome shotgun (WGS) entry which is preliminary data.</text>
</comment>
<keyword evidence="3" id="KW-0472">Membrane</keyword>
<keyword evidence="6" id="KW-1185">Reference proteome</keyword>
<keyword evidence="3" id="KW-1133">Transmembrane helix</keyword>
<evidence type="ECO:0000256" key="3">
    <source>
        <dbReference type="SAM" id="Phobius"/>
    </source>
</evidence>
<sequence length="221" mass="23084">MSTDAYAEYDAAYVLGALSPEDRRDYEAHLATCEDCARAVRELAGMPGLLARVPREEVEGPVPEVPPTLLPRLAREVRRERVRRRWALGGAGAAAAALLAVAVAGGVAQVGTPSTAPAPVGTAMSQVAVTPLHASARLVGVAWGTRIELTCTYDTRYYGSSDVSYALFVVDRSGHAEQVATWAAVPGKVSQVTAASATRSADIARVEVRTAAGTPVLTLAS</sequence>
<dbReference type="RefSeq" id="WP_141787511.1">
    <property type="nucleotide sequence ID" value="NZ_BAAAKX010000013.1"/>
</dbReference>